<evidence type="ECO:0000256" key="1">
    <source>
        <dbReference type="ARBA" id="ARBA00004196"/>
    </source>
</evidence>
<evidence type="ECO:0000313" key="7">
    <source>
        <dbReference type="Proteomes" id="UP000189670"/>
    </source>
</evidence>
<dbReference type="EMBL" id="ATBP01000054">
    <property type="protein sequence ID" value="ETR73520.1"/>
    <property type="molecule type" value="Genomic_DNA"/>
</dbReference>
<dbReference type="Proteomes" id="UP000189670">
    <property type="component" value="Unassembled WGS sequence"/>
</dbReference>
<keyword evidence="4" id="KW-0732">Signal</keyword>
<dbReference type="GO" id="GO:0030288">
    <property type="term" value="C:outer membrane-bounded periplasmic space"/>
    <property type="evidence" value="ECO:0007669"/>
    <property type="project" value="UniProtKB-ARBA"/>
</dbReference>
<dbReference type="GO" id="GO:0043190">
    <property type="term" value="C:ATP-binding cassette (ABC) transporter complex"/>
    <property type="evidence" value="ECO:0007669"/>
    <property type="project" value="InterPro"/>
</dbReference>
<evidence type="ECO:0000313" key="6">
    <source>
        <dbReference type="EMBL" id="ETR73520.1"/>
    </source>
</evidence>
<dbReference type="PANTHER" id="PTHR30290:SF10">
    <property type="entry name" value="PERIPLASMIC OLIGOPEPTIDE-BINDING PROTEIN-RELATED"/>
    <property type="match status" value="1"/>
</dbReference>
<feature type="domain" description="Solute-binding protein family 5" evidence="5">
    <location>
        <begin position="12"/>
        <end position="392"/>
    </location>
</feature>
<dbReference type="Gene3D" id="3.10.105.10">
    <property type="entry name" value="Dipeptide-binding Protein, Domain 3"/>
    <property type="match status" value="1"/>
</dbReference>
<comment type="subcellular location">
    <subcellularLocation>
        <location evidence="1">Cell envelope</location>
    </subcellularLocation>
</comment>
<name>A0A1V1PFE4_9BACT</name>
<sequence>MGLTDFSKDKYEPTPELATHWTVSSDGMIYTFFLRDDVRWTDGKKVTADDIEWTIQRNTHSSHDQAIHHNYLKILKNSEKVLTGEIKDVKQIGAKAVDSHTIRFTLEHPAAYFPALTGLSVYRPLPRHIIEKYDDQWTDIDKIVTNGSYELVHWEKERILILQKNKDYYESEKVSIPEIRYYIIRNNQMGFMLYQQNELDIIGNSFLKIPTDELFTVQKNPEYSDEYKEVPLFHVNSFVFNMSKPPFDNILMRKALVAAINRELIKNMISKGNVEIAKLLSTPGNQYERDTLAGKGIGFSIKNAKKWIKQAGYSHIKEIGNIHYLSSESKIGTDLAFAIKENFAYYLNINVVIHILSWKDFVSVIKDQDSQEWHLLNLGFYADYPDPNNWLNDLIYVLSNRYKGTWNKDEYFHLIDAASKERNPGKRKKIYKKIENIICEKECIIAPIFHEIGHCLVKQRVKGWYHMAFGGQHIRNWSLEK</sequence>
<dbReference type="PIRSF" id="PIRSF002741">
    <property type="entry name" value="MppA"/>
    <property type="match status" value="1"/>
</dbReference>
<dbReference type="SUPFAM" id="SSF53850">
    <property type="entry name" value="Periplasmic binding protein-like II"/>
    <property type="match status" value="1"/>
</dbReference>
<dbReference type="Gene3D" id="3.90.76.10">
    <property type="entry name" value="Dipeptide-binding Protein, Domain 1"/>
    <property type="match status" value="1"/>
</dbReference>
<dbReference type="Pfam" id="PF00496">
    <property type="entry name" value="SBP_bac_5"/>
    <property type="match status" value="1"/>
</dbReference>
<comment type="similarity">
    <text evidence="2">Belongs to the bacterial solute-binding protein 5 family.</text>
</comment>
<proteinExistence type="inferred from homology"/>
<dbReference type="GO" id="GO:1904680">
    <property type="term" value="F:peptide transmembrane transporter activity"/>
    <property type="evidence" value="ECO:0007669"/>
    <property type="project" value="TreeGrafter"/>
</dbReference>
<dbReference type="InterPro" id="IPR039424">
    <property type="entry name" value="SBP_5"/>
</dbReference>
<dbReference type="CDD" id="cd08504">
    <property type="entry name" value="PBP2_OppA"/>
    <property type="match status" value="1"/>
</dbReference>
<keyword evidence="3" id="KW-0813">Transport</keyword>
<reference evidence="7" key="1">
    <citation type="submission" date="2012-11" db="EMBL/GenBank/DDBJ databases">
        <authorList>
            <person name="Lucero-Rivera Y.E."/>
            <person name="Tovar-Ramirez D."/>
        </authorList>
    </citation>
    <scope>NUCLEOTIDE SEQUENCE [LARGE SCALE GENOMIC DNA]</scope>
    <source>
        <strain evidence="7">Araruama</strain>
    </source>
</reference>
<dbReference type="InterPro" id="IPR000914">
    <property type="entry name" value="SBP_5_dom"/>
</dbReference>
<protein>
    <submittedName>
        <fullName evidence="6">Peptide/nickel transport system substrate-binding protein</fullName>
    </submittedName>
</protein>
<evidence type="ECO:0000256" key="3">
    <source>
        <dbReference type="ARBA" id="ARBA00022448"/>
    </source>
</evidence>
<dbReference type="Gene3D" id="3.40.190.10">
    <property type="entry name" value="Periplasmic binding protein-like II"/>
    <property type="match status" value="1"/>
</dbReference>
<dbReference type="GO" id="GO:0015833">
    <property type="term" value="P:peptide transport"/>
    <property type="evidence" value="ECO:0007669"/>
    <property type="project" value="TreeGrafter"/>
</dbReference>
<dbReference type="AlphaFoldDB" id="A0A1V1PFE4"/>
<dbReference type="InterPro" id="IPR030678">
    <property type="entry name" value="Peptide/Ni-bd"/>
</dbReference>
<evidence type="ECO:0000256" key="2">
    <source>
        <dbReference type="ARBA" id="ARBA00005695"/>
    </source>
</evidence>
<dbReference type="PANTHER" id="PTHR30290">
    <property type="entry name" value="PERIPLASMIC BINDING COMPONENT OF ABC TRANSPORTER"/>
    <property type="match status" value="1"/>
</dbReference>
<accession>A0A1V1PFE4</accession>
<comment type="caution">
    <text evidence="6">The sequence shown here is derived from an EMBL/GenBank/DDBJ whole genome shotgun (WGS) entry which is preliminary data.</text>
</comment>
<organism evidence="6 7">
    <name type="scientific">Candidatus Magnetoglobus multicellularis str. Araruama</name>
    <dbReference type="NCBI Taxonomy" id="890399"/>
    <lineage>
        <taxon>Bacteria</taxon>
        <taxon>Pseudomonadati</taxon>
        <taxon>Thermodesulfobacteriota</taxon>
        <taxon>Desulfobacteria</taxon>
        <taxon>Desulfobacterales</taxon>
        <taxon>Desulfobacteraceae</taxon>
        <taxon>Candidatus Magnetoglobus</taxon>
    </lineage>
</organism>
<evidence type="ECO:0000256" key="4">
    <source>
        <dbReference type="ARBA" id="ARBA00022729"/>
    </source>
</evidence>
<gene>
    <name evidence="6" type="ORF">OMM_00883</name>
</gene>
<evidence type="ECO:0000259" key="5">
    <source>
        <dbReference type="Pfam" id="PF00496"/>
    </source>
</evidence>